<evidence type="ECO:0000313" key="4">
    <source>
        <dbReference type="Proteomes" id="UP001331761"/>
    </source>
</evidence>
<feature type="non-terminal residue" evidence="3">
    <location>
        <position position="1"/>
    </location>
</feature>
<keyword evidence="2" id="KW-1133">Transmembrane helix</keyword>
<feature type="compositionally biased region" description="Basic and acidic residues" evidence="1">
    <location>
        <begin position="197"/>
        <end position="210"/>
    </location>
</feature>
<feature type="region of interest" description="Disordered" evidence="1">
    <location>
        <begin position="1"/>
        <end position="53"/>
    </location>
</feature>
<feature type="compositionally biased region" description="Pro residues" evidence="1">
    <location>
        <begin position="262"/>
        <end position="272"/>
    </location>
</feature>
<gene>
    <name evidence="3" type="ORF">GCK32_017402</name>
</gene>
<evidence type="ECO:0000313" key="3">
    <source>
        <dbReference type="EMBL" id="KAK5968333.1"/>
    </source>
</evidence>
<dbReference type="Proteomes" id="UP001331761">
    <property type="component" value="Unassembled WGS sequence"/>
</dbReference>
<feature type="transmembrane region" description="Helical" evidence="2">
    <location>
        <begin position="107"/>
        <end position="125"/>
    </location>
</feature>
<accession>A0AAN8FQ16</accession>
<proteinExistence type="predicted"/>
<sequence length="363" mass="39392">GSPKITKRRTRKPRTRPQKFTDPTTKRLRTRKPRTSRRTTASSSQTHAFNSTLGAARTRAIKTSMTSVAALPTSTQPTSITLFGMDITDFVTGIEDWFNALDGPVKYAMIGGAVFLVLLILFCCYRKFAANTEEAPQPTVVIVQEEPRRKRRPWSRTRFRSSTSESRGRTPVSTSGTKGSRRSTKEVRYRYSAKQKRPPDRTRQGRRPAEPEAGTAVEKRRKSYEDRQGADVFKAPTAPTMEGTAGTAATDETMQSTDGPLAFPPPPPPPAGAGPMRAVGRVALSLRQLLRRSSDDRGPARADILDMMGNVPENALGAPPGPPPPPAAGVARSSGTASAPGYEEVGGIDKALLPGPATQPKRW</sequence>
<organism evidence="3 4">
    <name type="scientific">Trichostrongylus colubriformis</name>
    <name type="common">Black scour worm</name>
    <dbReference type="NCBI Taxonomy" id="6319"/>
    <lineage>
        <taxon>Eukaryota</taxon>
        <taxon>Metazoa</taxon>
        <taxon>Ecdysozoa</taxon>
        <taxon>Nematoda</taxon>
        <taxon>Chromadorea</taxon>
        <taxon>Rhabditida</taxon>
        <taxon>Rhabditina</taxon>
        <taxon>Rhabditomorpha</taxon>
        <taxon>Strongyloidea</taxon>
        <taxon>Trichostrongylidae</taxon>
        <taxon>Trichostrongylus</taxon>
    </lineage>
</organism>
<feature type="compositionally biased region" description="Low complexity" evidence="1">
    <location>
        <begin position="160"/>
        <end position="178"/>
    </location>
</feature>
<reference evidence="3 4" key="1">
    <citation type="submission" date="2019-10" db="EMBL/GenBank/DDBJ databases">
        <title>Assembly and Annotation for the nematode Trichostrongylus colubriformis.</title>
        <authorList>
            <person name="Martin J."/>
        </authorList>
    </citation>
    <scope>NUCLEOTIDE SEQUENCE [LARGE SCALE GENOMIC DNA]</scope>
    <source>
        <strain evidence="3">G859</strain>
        <tissue evidence="3">Whole worm</tissue>
    </source>
</reference>
<feature type="region of interest" description="Disordered" evidence="1">
    <location>
        <begin position="146"/>
        <end position="276"/>
    </location>
</feature>
<feature type="compositionally biased region" description="Low complexity" evidence="1">
    <location>
        <begin position="235"/>
        <end position="254"/>
    </location>
</feature>
<feature type="compositionally biased region" description="Basic residues" evidence="1">
    <location>
        <begin position="26"/>
        <end position="37"/>
    </location>
</feature>
<keyword evidence="4" id="KW-1185">Reference proteome</keyword>
<dbReference type="EMBL" id="WIXE01021493">
    <property type="protein sequence ID" value="KAK5968333.1"/>
    <property type="molecule type" value="Genomic_DNA"/>
</dbReference>
<dbReference type="AlphaFoldDB" id="A0AAN8FQ16"/>
<evidence type="ECO:0000256" key="2">
    <source>
        <dbReference type="SAM" id="Phobius"/>
    </source>
</evidence>
<comment type="caution">
    <text evidence="3">The sequence shown here is derived from an EMBL/GenBank/DDBJ whole genome shotgun (WGS) entry which is preliminary data.</text>
</comment>
<feature type="compositionally biased region" description="Basic residues" evidence="1">
    <location>
        <begin position="149"/>
        <end position="159"/>
    </location>
</feature>
<evidence type="ECO:0000256" key="1">
    <source>
        <dbReference type="SAM" id="MobiDB-lite"/>
    </source>
</evidence>
<name>A0AAN8FQ16_TRICO</name>
<feature type="compositionally biased region" description="Basic residues" evidence="1">
    <location>
        <begin position="1"/>
        <end position="17"/>
    </location>
</feature>
<keyword evidence="2" id="KW-0812">Transmembrane</keyword>
<feature type="region of interest" description="Disordered" evidence="1">
    <location>
        <begin position="310"/>
        <end position="363"/>
    </location>
</feature>
<keyword evidence="2" id="KW-0472">Membrane</keyword>
<protein>
    <submittedName>
        <fullName evidence="3">Uncharacterized protein</fullName>
    </submittedName>
</protein>